<reference evidence="2" key="1">
    <citation type="submission" date="2017-05" db="EMBL/GenBank/DDBJ databases">
        <authorList>
            <person name="Lin X."/>
        </authorList>
    </citation>
    <scope>NUCLEOTIDE SEQUENCE [LARGE SCALE GENOMIC DNA]</scope>
    <source>
        <strain evidence="2">JLT2012</strain>
    </source>
</reference>
<sequence length="295" mass="31701">MPPFDRYAAIDWSGAKGERHKGIAIAWCDANGGPPALLEPGRSWSRTDVLRWLRDLASASQRTLVGMDLGISLPYADCGAFFPGAAQSPGSAKALWALVDGICSGDPHLGAGTFVDHSDFAEFFRRHGGREGTRFRCDGAEHGRGRFRVTELRQQAMGCKPYSNFNLVGAAQVGKSSLTGMRVLHHLRGTLPVWPVDPAPRAGSAIVEIYTTIAAMAAGRRPGRAKMRRHEDIDAALQALGSPPLGREGPVDDHSADALVTAAWLRNAAAKPDNWTPQALTPSIARTEGWTFGVR</sequence>
<accession>A0A219B6X2</accession>
<name>A0A219B6X2_9SPHN</name>
<gene>
    <name evidence="1" type="ORF">B5C34_10545</name>
</gene>
<proteinExistence type="predicted"/>
<keyword evidence="2" id="KW-1185">Reference proteome</keyword>
<evidence type="ECO:0008006" key="3">
    <source>
        <dbReference type="Google" id="ProtNLM"/>
    </source>
</evidence>
<protein>
    <recommendedName>
        <fullName evidence="3">DUF429 domain-containing protein</fullName>
    </recommendedName>
</protein>
<evidence type="ECO:0000313" key="2">
    <source>
        <dbReference type="Proteomes" id="UP000198462"/>
    </source>
</evidence>
<dbReference type="EMBL" id="NFZT01000001">
    <property type="protein sequence ID" value="OWV33856.1"/>
    <property type="molecule type" value="Genomic_DNA"/>
</dbReference>
<dbReference type="AlphaFoldDB" id="A0A219B6X2"/>
<dbReference type="Proteomes" id="UP000198462">
    <property type="component" value="Unassembled WGS sequence"/>
</dbReference>
<organism evidence="1 2">
    <name type="scientific">Pacificimonas flava</name>
    <dbReference type="NCBI Taxonomy" id="1234595"/>
    <lineage>
        <taxon>Bacteria</taxon>
        <taxon>Pseudomonadati</taxon>
        <taxon>Pseudomonadota</taxon>
        <taxon>Alphaproteobacteria</taxon>
        <taxon>Sphingomonadales</taxon>
        <taxon>Sphingosinicellaceae</taxon>
        <taxon>Pacificimonas</taxon>
    </lineage>
</organism>
<evidence type="ECO:0000313" key="1">
    <source>
        <dbReference type="EMBL" id="OWV33856.1"/>
    </source>
</evidence>
<dbReference type="RefSeq" id="WP_088712580.1">
    <property type="nucleotide sequence ID" value="NZ_NFZT01000001.1"/>
</dbReference>
<dbReference type="OrthoDB" id="7388866at2"/>
<comment type="caution">
    <text evidence="1">The sequence shown here is derived from an EMBL/GenBank/DDBJ whole genome shotgun (WGS) entry which is preliminary data.</text>
</comment>